<dbReference type="AlphaFoldDB" id="A0AAD6LY99"/>
<dbReference type="EMBL" id="JAQIZT010000013">
    <property type="protein sequence ID" value="KAJ6974012.1"/>
    <property type="molecule type" value="Genomic_DNA"/>
</dbReference>
<dbReference type="InterPro" id="IPR002885">
    <property type="entry name" value="PPR_rpt"/>
</dbReference>
<evidence type="ECO:0000313" key="3">
    <source>
        <dbReference type="Proteomes" id="UP001164929"/>
    </source>
</evidence>
<accession>A0AAD6LY99</accession>
<organism evidence="2 3">
    <name type="scientific">Populus alba x Populus x berolinensis</name>
    <dbReference type="NCBI Taxonomy" id="444605"/>
    <lineage>
        <taxon>Eukaryota</taxon>
        <taxon>Viridiplantae</taxon>
        <taxon>Streptophyta</taxon>
        <taxon>Embryophyta</taxon>
        <taxon>Tracheophyta</taxon>
        <taxon>Spermatophyta</taxon>
        <taxon>Magnoliopsida</taxon>
        <taxon>eudicotyledons</taxon>
        <taxon>Gunneridae</taxon>
        <taxon>Pentapetalae</taxon>
        <taxon>rosids</taxon>
        <taxon>fabids</taxon>
        <taxon>Malpighiales</taxon>
        <taxon>Salicaceae</taxon>
        <taxon>Saliceae</taxon>
        <taxon>Populus</taxon>
    </lineage>
</organism>
<dbReference type="Proteomes" id="UP001164929">
    <property type="component" value="Chromosome 13"/>
</dbReference>
<dbReference type="InterPro" id="IPR011990">
    <property type="entry name" value="TPR-like_helical_dom_sf"/>
</dbReference>
<keyword evidence="1" id="KW-0677">Repeat</keyword>
<sequence>MVKHHQMKPKVEHYGCMVDLLGRAGCVREAYDLIRSMPEGTPNDAAPWGSLLSACHTHGDVEHTHLAVKKLN</sequence>
<evidence type="ECO:0000256" key="1">
    <source>
        <dbReference type="ARBA" id="ARBA00022737"/>
    </source>
</evidence>
<dbReference type="GO" id="GO:0009451">
    <property type="term" value="P:RNA modification"/>
    <property type="evidence" value="ECO:0007669"/>
    <property type="project" value="InterPro"/>
</dbReference>
<dbReference type="GO" id="GO:0003723">
    <property type="term" value="F:RNA binding"/>
    <property type="evidence" value="ECO:0007669"/>
    <property type="project" value="InterPro"/>
</dbReference>
<dbReference type="PANTHER" id="PTHR47926">
    <property type="entry name" value="PENTATRICOPEPTIDE REPEAT-CONTAINING PROTEIN"/>
    <property type="match status" value="1"/>
</dbReference>
<evidence type="ECO:0000313" key="2">
    <source>
        <dbReference type="EMBL" id="KAJ6974012.1"/>
    </source>
</evidence>
<dbReference type="NCBIfam" id="TIGR00756">
    <property type="entry name" value="PPR"/>
    <property type="match status" value="1"/>
</dbReference>
<dbReference type="Gene3D" id="1.25.40.10">
    <property type="entry name" value="Tetratricopeptide repeat domain"/>
    <property type="match status" value="1"/>
</dbReference>
<keyword evidence="3" id="KW-1185">Reference proteome</keyword>
<gene>
    <name evidence="2" type="ORF">NC653_030156</name>
</gene>
<dbReference type="PANTHER" id="PTHR47926:SF540">
    <property type="entry name" value="PENTATRICOPEPTIDE REPEAT-CONTAINING PROTEIN"/>
    <property type="match status" value="1"/>
</dbReference>
<dbReference type="Pfam" id="PF01535">
    <property type="entry name" value="PPR"/>
    <property type="match status" value="1"/>
</dbReference>
<comment type="caution">
    <text evidence="2">The sequence shown here is derived from an EMBL/GenBank/DDBJ whole genome shotgun (WGS) entry which is preliminary data.</text>
</comment>
<proteinExistence type="predicted"/>
<dbReference type="InterPro" id="IPR046960">
    <property type="entry name" value="PPR_At4g14850-like_plant"/>
</dbReference>
<protein>
    <recommendedName>
        <fullName evidence="4">Pentatricopeptide repeat-containing protein</fullName>
    </recommendedName>
</protein>
<name>A0AAD6LY99_9ROSI</name>
<reference evidence="2" key="1">
    <citation type="journal article" date="2023" name="Mol. Ecol. Resour.">
        <title>Chromosome-level genome assembly of a triploid poplar Populus alba 'Berolinensis'.</title>
        <authorList>
            <person name="Chen S."/>
            <person name="Yu Y."/>
            <person name="Wang X."/>
            <person name="Wang S."/>
            <person name="Zhang T."/>
            <person name="Zhou Y."/>
            <person name="He R."/>
            <person name="Meng N."/>
            <person name="Wang Y."/>
            <person name="Liu W."/>
            <person name="Liu Z."/>
            <person name="Liu J."/>
            <person name="Guo Q."/>
            <person name="Huang H."/>
            <person name="Sederoff R.R."/>
            <person name="Wang G."/>
            <person name="Qu G."/>
            <person name="Chen S."/>
        </authorList>
    </citation>
    <scope>NUCLEOTIDE SEQUENCE</scope>
    <source>
        <strain evidence="2">SC-2020</strain>
    </source>
</reference>
<evidence type="ECO:0008006" key="4">
    <source>
        <dbReference type="Google" id="ProtNLM"/>
    </source>
</evidence>